<reference evidence="1 2" key="1">
    <citation type="journal article" date="2023" name="Nucleic Acids Res.">
        <title>The hologenome of Daphnia magna reveals possible DNA methylation and microbiome-mediated evolution of the host genome.</title>
        <authorList>
            <person name="Chaturvedi A."/>
            <person name="Li X."/>
            <person name="Dhandapani V."/>
            <person name="Marshall H."/>
            <person name="Kissane S."/>
            <person name="Cuenca-Cambronero M."/>
            <person name="Asole G."/>
            <person name="Calvet F."/>
            <person name="Ruiz-Romero M."/>
            <person name="Marangio P."/>
            <person name="Guigo R."/>
            <person name="Rago D."/>
            <person name="Mirbahai L."/>
            <person name="Eastwood N."/>
            <person name="Colbourne J.K."/>
            <person name="Zhou J."/>
            <person name="Mallon E."/>
            <person name="Orsini L."/>
        </authorList>
    </citation>
    <scope>NUCLEOTIDE SEQUENCE [LARGE SCALE GENOMIC DNA]</scope>
    <source>
        <strain evidence="1">LRV0_1</strain>
    </source>
</reference>
<organism evidence="1 2">
    <name type="scientific">Daphnia magna</name>
    <dbReference type="NCBI Taxonomy" id="35525"/>
    <lineage>
        <taxon>Eukaryota</taxon>
        <taxon>Metazoa</taxon>
        <taxon>Ecdysozoa</taxon>
        <taxon>Arthropoda</taxon>
        <taxon>Crustacea</taxon>
        <taxon>Branchiopoda</taxon>
        <taxon>Diplostraca</taxon>
        <taxon>Cladocera</taxon>
        <taxon>Anomopoda</taxon>
        <taxon>Daphniidae</taxon>
        <taxon>Daphnia</taxon>
    </lineage>
</organism>
<dbReference type="Gene3D" id="6.20.130.20">
    <property type="entry name" value="Mitochondrial ribosomal protein L55"/>
    <property type="match status" value="1"/>
</dbReference>
<gene>
    <name evidence="1" type="ORF">OUZ56_004507</name>
</gene>
<evidence type="ECO:0000313" key="2">
    <source>
        <dbReference type="Proteomes" id="UP001234178"/>
    </source>
</evidence>
<dbReference type="Pfam" id="PF09776">
    <property type="entry name" value="Mitoc_L55"/>
    <property type="match status" value="1"/>
</dbReference>
<dbReference type="PANTHER" id="PTHR34095">
    <property type="entry name" value="39S RIBOSOMAL PROTEIN L55, MITOCHONDRIAL"/>
    <property type="match status" value="1"/>
</dbReference>
<evidence type="ECO:0000313" key="1">
    <source>
        <dbReference type="EMBL" id="KAK4002699.1"/>
    </source>
</evidence>
<dbReference type="InterPro" id="IPR018615">
    <property type="entry name" value="Ribosomal_mL55"/>
</dbReference>
<dbReference type="PANTHER" id="PTHR34095:SF1">
    <property type="entry name" value="LARGE RIBOSOMAL SUBUNIT PROTEIN ML55"/>
    <property type="match status" value="1"/>
</dbReference>
<comment type="caution">
    <text evidence="1">The sequence shown here is derived from an EMBL/GenBank/DDBJ whole genome shotgun (WGS) entry which is preliminary data.</text>
</comment>
<accession>A0ABQ9YPZ9</accession>
<sequence>MVYFMVKPCFLPLDDFLSSAVNQTRTIRLVKMSRYFTKLRSSIPLIIQTRQLNGHRASIASIGRAIYVRTYPTMLVQPDGSTITIRYKEPRGIIKLPVDLSSLSEAERQRRLMLRKPKKKVKIEEDIEDTFDENSYSHLWKK</sequence>
<keyword evidence="2" id="KW-1185">Reference proteome</keyword>
<protein>
    <recommendedName>
        <fullName evidence="3">39S ribosomal protein L55, mitochondrial</fullName>
    </recommendedName>
</protein>
<dbReference type="EMBL" id="JAOYFB010000001">
    <property type="protein sequence ID" value="KAK4002699.1"/>
    <property type="molecule type" value="Genomic_DNA"/>
</dbReference>
<dbReference type="Proteomes" id="UP001234178">
    <property type="component" value="Unassembled WGS sequence"/>
</dbReference>
<dbReference type="InterPro" id="IPR044884">
    <property type="entry name" value="Ribosomal_mL55_sf"/>
</dbReference>
<evidence type="ECO:0008006" key="3">
    <source>
        <dbReference type="Google" id="ProtNLM"/>
    </source>
</evidence>
<proteinExistence type="predicted"/>
<name>A0ABQ9YPZ9_9CRUS</name>